<reference evidence="11 12" key="1">
    <citation type="submission" date="2020-04" db="EMBL/GenBank/DDBJ databases">
        <title>Perkinsus olseni comparative genomics.</title>
        <authorList>
            <person name="Bogema D.R."/>
        </authorList>
    </citation>
    <scope>NUCLEOTIDE SEQUENCE [LARGE SCALE GENOMIC DNA]</scope>
    <source>
        <strain evidence="11">ATCC PRA-179</strain>
    </source>
</reference>
<dbReference type="PROSITE" id="PS50042">
    <property type="entry name" value="CNMP_BINDING_3"/>
    <property type="match status" value="2"/>
</dbReference>
<keyword evidence="7 8" id="KW-0114">cAMP</keyword>
<evidence type="ECO:0000256" key="5">
    <source>
        <dbReference type="ARBA" id="ARBA00022737"/>
    </source>
</evidence>
<dbReference type="PROSITE" id="PS00889">
    <property type="entry name" value="CNMP_BINDING_2"/>
    <property type="match status" value="2"/>
</dbReference>
<dbReference type="FunFam" id="2.60.120.10:FF:000039">
    <property type="entry name" value="cAMP-dependent protein kinase regulatory subunit"/>
    <property type="match status" value="1"/>
</dbReference>
<dbReference type="PANTHER" id="PTHR11635:SF152">
    <property type="entry name" value="CAMP-DEPENDENT PROTEIN KINASE TYPE I REGULATORY SUBUNIT-RELATED"/>
    <property type="match status" value="1"/>
</dbReference>
<dbReference type="GO" id="GO:0004862">
    <property type="term" value="F:cAMP-dependent protein kinase inhibitor activity"/>
    <property type="evidence" value="ECO:0007669"/>
    <property type="project" value="TreeGrafter"/>
</dbReference>
<dbReference type="SMART" id="SM00100">
    <property type="entry name" value="cNMP"/>
    <property type="match status" value="2"/>
</dbReference>
<feature type="binding site" evidence="8">
    <location>
        <position position="167"/>
    </location>
    <ligand>
        <name>3',5'-cyclic AMP</name>
        <dbReference type="ChEBI" id="CHEBI:58165"/>
        <label>1</label>
    </ligand>
</feature>
<dbReference type="PROSITE" id="PS00888">
    <property type="entry name" value="CNMP_BINDING_1"/>
    <property type="match status" value="2"/>
</dbReference>
<feature type="region of interest" description="Disordered" evidence="9">
    <location>
        <begin position="26"/>
        <end position="48"/>
    </location>
</feature>
<evidence type="ECO:0000256" key="6">
    <source>
        <dbReference type="ARBA" id="ARBA00022741"/>
    </source>
</evidence>
<evidence type="ECO:0000256" key="2">
    <source>
        <dbReference type="ARBA" id="ARBA00020355"/>
    </source>
</evidence>
<feature type="binding site" evidence="8">
    <location>
        <position position="307"/>
    </location>
    <ligand>
        <name>3',5'-cyclic AMP</name>
        <dbReference type="ChEBI" id="CHEBI:58165"/>
        <label>2</label>
    </ligand>
</feature>
<feature type="domain" description="Cyclic nucleotide-binding" evidence="10">
    <location>
        <begin position="220"/>
        <end position="355"/>
    </location>
</feature>
<name>A0A7J6MG54_PEROL</name>
<dbReference type="PIRSF" id="PIRSF000548">
    <property type="entry name" value="PK_regulatory"/>
    <property type="match status" value="1"/>
</dbReference>
<proteinExistence type="inferred from homology"/>
<dbReference type="PRINTS" id="PR00103">
    <property type="entry name" value="CAMPKINASE"/>
</dbReference>
<evidence type="ECO:0000259" key="10">
    <source>
        <dbReference type="PROSITE" id="PS50042"/>
    </source>
</evidence>
<keyword evidence="3" id="KW-0597">Phosphoprotein</keyword>
<dbReference type="GO" id="GO:0005829">
    <property type="term" value="C:cytosol"/>
    <property type="evidence" value="ECO:0007669"/>
    <property type="project" value="TreeGrafter"/>
</dbReference>
<feature type="compositionally biased region" description="Acidic residues" evidence="9">
    <location>
        <begin position="27"/>
        <end position="41"/>
    </location>
</feature>
<dbReference type="PANTHER" id="PTHR11635">
    <property type="entry name" value="CAMP-DEPENDENT PROTEIN KINASE REGULATORY CHAIN"/>
    <property type="match status" value="1"/>
</dbReference>
<dbReference type="Gene3D" id="2.60.120.10">
    <property type="entry name" value="Jelly Rolls"/>
    <property type="match status" value="2"/>
</dbReference>
<evidence type="ECO:0000313" key="12">
    <source>
        <dbReference type="Proteomes" id="UP000570595"/>
    </source>
</evidence>
<dbReference type="GO" id="GO:0033554">
    <property type="term" value="P:cellular response to stress"/>
    <property type="evidence" value="ECO:0007669"/>
    <property type="project" value="UniProtKB-ARBA"/>
</dbReference>
<keyword evidence="4 8" id="KW-0116">cAMP-binding</keyword>
<gene>
    <name evidence="11" type="ORF">FOZ61_010179</name>
</gene>
<feature type="binding site" evidence="8">
    <location>
        <position position="316"/>
    </location>
    <ligand>
        <name>3',5'-cyclic AMP</name>
        <dbReference type="ChEBI" id="CHEBI:58165"/>
        <label>2</label>
    </ligand>
</feature>
<organism evidence="11 12">
    <name type="scientific">Perkinsus olseni</name>
    <name type="common">Perkinsus atlanticus</name>
    <dbReference type="NCBI Taxonomy" id="32597"/>
    <lineage>
        <taxon>Eukaryota</taxon>
        <taxon>Sar</taxon>
        <taxon>Alveolata</taxon>
        <taxon>Perkinsozoa</taxon>
        <taxon>Perkinsea</taxon>
        <taxon>Perkinsida</taxon>
        <taxon>Perkinsidae</taxon>
        <taxon>Perkinsus</taxon>
    </lineage>
</organism>
<evidence type="ECO:0000256" key="1">
    <source>
        <dbReference type="ARBA" id="ARBA00005753"/>
    </source>
</evidence>
<evidence type="ECO:0000313" key="11">
    <source>
        <dbReference type="EMBL" id="KAF4670589.1"/>
    </source>
</evidence>
<keyword evidence="6 8" id="KW-0547">Nucleotide-binding</keyword>
<evidence type="ECO:0000256" key="3">
    <source>
        <dbReference type="ARBA" id="ARBA00022553"/>
    </source>
</evidence>
<dbReference type="InterPro" id="IPR050503">
    <property type="entry name" value="cAMP-dep_PK_reg_su-like"/>
</dbReference>
<dbReference type="Pfam" id="PF00027">
    <property type="entry name" value="cNMP_binding"/>
    <property type="match status" value="2"/>
</dbReference>
<comment type="caution">
    <text evidence="11">The sequence shown here is derived from an EMBL/GenBank/DDBJ whole genome shotgun (WGS) entry which is preliminary data.</text>
</comment>
<protein>
    <recommendedName>
        <fullName evidence="2">cAMP-dependent protein kinase regulatory subunit</fullName>
    </recommendedName>
</protein>
<dbReference type="GO" id="GO:0030552">
    <property type="term" value="F:cAMP binding"/>
    <property type="evidence" value="ECO:0007669"/>
    <property type="project" value="UniProtKB-KW"/>
</dbReference>
<comment type="similarity">
    <text evidence="1">Belongs to the cAMP-dependent kinase regulatory chain family.</text>
</comment>
<dbReference type="InterPro" id="IPR018490">
    <property type="entry name" value="cNMP-bd_dom_sf"/>
</dbReference>
<dbReference type="CDD" id="cd00038">
    <property type="entry name" value="CAP_ED"/>
    <property type="match status" value="2"/>
</dbReference>
<dbReference type="AlphaFoldDB" id="A0A7J6MG54"/>
<dbReference type="EMBL" id="JABAHT010000008">
    <property type="protein sequence ID" value="KAF4670589.1"/>
    <property type="molecule type" value="Genomic_DNA"/>
</dbReference>
<feature type="binding site" evidence="8">
    <location>
        <position position="176"/>
    </location>
    <ligand>
        <name>3',5'-cyclic AMP</name>
        <dbReference type="ChEBI" id="CHEBI:58165"/>
        <label>1</label>
    </ligand>
</feature>
<evidence type="ECO:0000256" key="8">
    <source>
        <dbReference type="PIRSR" id="PIRSR000548-1"/>
    </source>
</evidence>
<evidence type="ECO:0000256" key="7">
    <source>
        <dbReference type="ARBA" id="ARBA00023149"/>
    </source>
</evidence>
<dbReference type="InterPro" id="IPR018488">
    <property type="entry name" value="cNMP-bd_CS"/>
</dbReference>
<dbReference type="SUPFAM" id="SSF51206">
    <property type="entry name" value="cAMP-binding domain-like"/>
    <property type="match status" value="2"/>
</dbReference>
<dbReference type="OrthoDB" id="417078at2759"/>
<dbReference type="GO" id="GO:0005952">
    <property type="term" value="C:cAMP-dependent protein kinase complex"/>
    <property type="evidence" value="ECO:0007669"/>
    <property type="project" value="InterPro"/>
</dbReference>
<evidence type="ECO:0000256" key="4">
    <source>
        <dbReference type="ARBA" id="ARBA00022566"/>
    </source>
</evidence>
<dbReference type="InterPro" id="IPR014710">
    <property type="entry name" value="RmlC-like_jellyroll"/>
</dbReference>
<keyword evidence="5" id="KW-0677">Repeat</keyword>
<dbReference type="InterPro" id="IPR012198">
    <property type="entry name" value="cAMP_dep_PK_reg_su"/>
</dbReference>
<dbReference type="GO" id="GO:0034236">
    <property type="term" value="F:protein kinase A catalytic subunit binding"/>
    <property type="evidence" value="ECO:0007669"/>
    <property type="project" value="TreeGrafter"/>
</dbReference>
<dbReference type="Proteomes" id="UP000570595">
    <property type="component" value="Unassembled WGS sequence"/>
</dbReference>
<feature type="domain" description="Cyclic nucleotide-binding" evidence="10">
    <location>
        <begin position="98"/>
        <end position="217"/>
    </location>
</feature>
<dbReference type="InterPro" id="IPR000595">
    <property type="entry name" value="cNMP-bd_dom"/>
</dbReference>
<evidence type="ECO:0000256" key="9">
    <source>
        <dbReference type="SAM" id="MobiDB-lite"/>
    </source>
</evidence>
<sequence length="355" mass="39764">MSTSVAHKRRLFAGCLTMCKAAPTDGDAFESEPEESDDDTLGELPPGFFDQVPKGPRGSVSAEAYGQWNVKKLFNPPIHPKTDDQKRRIKEVLSQSFMFTSLDGEDLESVILAAEEVAIESGNRIINQGEDGNHLYIVEKGQLDCYKKFPDGEKKVKTCVPGDCFGELSLLYNTPRAASVEATEPCTLWRLDRETFNHIVKESASRKRVRYETFLRSVPVFNSLDAYELSQVADALKTESFTAGQTIVQQGEPGDQFYLIENGTCQAFKDEQEEAVKEPTPFENTRQIRTEPLVPFDSYKVGDYFGELALLRDAPRAATVKATSDVDCLVIERRAFKRLLGSLEQIMARESKAYK</sequence>
<accession>A0A7J6MG54</accession>